<evidence type="ECO:0000313" key="22">
    <source>
        <dbReference type="EMBL" id="MST80866.1"/>
    </source>
</evidence>
<dbReference type="AlphaFoldDB" id="A0A7X2P609"/>
<comment type="catalytic activity">
    <reaction evidence="16 17 19">
        <text>(6S)-NADPHX + ADP = AMP + phosphate + NADPH + H(+)</text>
        <dbReference type="Rhea" id="RHEA:32235"/>
        <dbReference type="ChEBI" id="CHEBI:15378"/>
        <dbReference type="ChEBI" id="CHEBI:43474"/>
        <dbReference type="ChEBI" id="CHEBI:57783"/>
        <dbReference type="ChEBI" id="CHEBI:64076"/>
        <dbReference type="ChEBI" id="CHEBI:456215"/>
        <dbReference type="ChEBI" id="CHEBI:456216"/>
        <dbReference type="EC" id="4.2.1.136"/>
    </reaction>
</comment>
<evidence type="ECO:0000256" key="3">
    <source>
        <dbReference type="ARBA" id="ARBA00006001"/>
    </source>
</evidence>
<name>A0A7X2P609_9FIRM</name>
<keyword evidence="5 18" id="KW-0479">Metal-binding</keyword>
<organism evidence="22 23">
    <name type="scientific">Bilifractor porci</name>
    <dbReference type="NCBI Taxonomy" id="2606636"/>
    <lineage>
        <taxon>Bacteria</taxon>
        <taxon>Bacillati</taxon>
        <taxon>Bacillota</taxon>
        <taxon>Clostridia</taxon>
        <taxon>Lachnospirales</taxon>
        <taxon>Lachnospiraceae</taxon>
        <taxon>Bilifractor</taxon>
    </lineage>
</organism>
<dbReference type="InterPro" id="IPR029056">
    <property type="entry name" value="Ribokinase-like"/>
</dbReference>
<evidence type="ECO:0000256" key="1">
    <source>
        <dbReference type="ARBA" id="ARBA00000013"/>
    </source>
</evidence>
<evidence type="ECO:0000256" key="18">
    <source>
        <dbReference type="HAMAP-Rule" id="MF_01966"/>
    </source>
</evidence>
<dbReference type="GO" id="GO:0110051">
    <property type="term" value="P:metabolite repair"/>
    <property type="evidence" value="ECO:0007669"/>
    <property type="project" value="TreeGrafter"/>
</dbReference>
<evidence type="ECO:0000256" key="9">
    <source>
        <dbReference type="ARBA" id="ARBA00022958"/>
    </source>
</evidence>
<dbReference type="GO" id="GO:0005524">
    <property type="term" value="F:ATP binding"/>
    <property type="evidence" value="ECO:0007669"/>
    <property type="project" value="UniProtKB-UniRule"/>
</dbReference>
<sequence>MRVFLDAAACKQADEEAMQRGIPSPVLMERAAYSVVEEIRKREFDLSCPVVLCGTGNNGGDGAAAARILSEMGYRPRVLLFGDPEKYSDQMKLQLHILSSCPAEVIRCSKEEDLKACDSATVLIDALFGIGLHRDLTGLFAEAVRYVNHLDCPVIAVDIPSGVNTDTGVVCGAAIKASLTVTFTCGKPGLFLFPGTVYAGEVVIREIGIRIPENLDRRRKLYNVEESDLCVLPERDESGNKGTFRKVLCITGSPDICGAAFLSAKAALRTGVGMVKIYTSENNRIPLNTLVPEALLSVYSEKQWEEDQLLRDMDWADIILVGCGLGTGKTALKILKTFLDHNHKPAVMDADALNLLAEHRELMRQPDFPCIITPHIGELSRLLEVSVQDLKENLISIVSRSADESGVVFLAKDARSVVAEPNGRVYLTTSGNSALATAGSGDVLAGITAGLLARVPEHPLAAAALSAFIHGRCGTLAAEDRSEASVNAADLLDYIQRFS</sequence>
<evidence type="ECO:0000256" key="5">
    <source>
        <dbReference type="ARBA" id="ARBA00022723"/>
    </source>
</evidence>
<evidence type="ECO:0000256" key="6">
    <source>
        <dbReference type="ARBA" id="ARBA00022741"/>
    </source>
</evidence>
<proteinExistence type="inferred from homology"/>
<evidence type="ECO:0000259" key="20">
    <source>
        <dbReference type="PROSITE" id="PS51383"/>
    </source>
</evidence>
<dbReference type="GO" id="GO:0052855">
    <property type="term" value="F:ADP-dependent NAD(P)H-hydrate dehydratase activity"/>
    <property type="evidence" value="ECO:0007669"/>
    <property type="project" value="UniProtKB-UniRule"/>
</dbReference>
<comment type="function">
    <text evidence="14 19">Bifunctional enzyme that catalyzes the epimerization of the S- and R-forms of NAD(P)HX and the dehydration of the S-form of NAD(P)HX at the expense of ADP, which is converted to AMP. This allows the repair of both epimers of NAD(P)HX, a damaged form of NAD(P)H that is a result of enzymatic or heat-dependent hydration.</text>
</comment>
<evidence type="ECO:0000256" key="16">
    <source>
        <dbReference type="ARBA" id="ARBA00049209"/>
    </source>
</evidence>
<feature type="binding site" evidence="18">
    <location>
        <position position="125"/>
    </location>
    <ligand>
        <name>K(+)</name>
        <dbReference type="ChEBI" id="CHEBI:29103"/>
    </ligand>
</feature>
<feature type="binding site" evidence="17">
    <location>
        <position position="441"/>
    </location>
    <ligand>
        <name>AMP</name>
        <dbReference type="ChEBI" id="CHEBI:456215"/>
    </ligand>
</feature>
<evidence type="ECO:0000256" key="15">
    <source>
        <dbReference type="ARBA" id="ARBA00048238"/>
    </source>
</evidence>
<dbReference type="NCBIfam" id="TIGR00197">
    <property type="entry name" value="yjeF_nterm"/>
    <property type="match status" value="1"/>
</dbReference>
<keyword evidence="8 17" id="KW-0521">NADP</keyword>
<comment type="caution">
    <text evidence="22">The sequence shown here is derived from an EMBL/GenBank/DDBJ whole genome shotgun (WGS) entry which is preliminary data.</text>
</comment>
<evidence type="ECO:0000256" key="19">
    <source>
        <dbReference type="PIRNR" id="PIRNR017184"/>
    </source>
</evidence>
<comment type="function">
    <text evidence="18">Catalyzes the epimerization of the S- and R-forms of NAD(P)HX, a damaged form of NAD(P)H that is a result of enzymatic or heat-dependent hydration. This is a prerequisite for the S-specific NAD(P)H-hydrate dehydratase to allow the repair of both epimers of NAD(P)HX.</text>
</comment>
<evidence type="ECO:0000256" key="7">
    <source>
        <dbReference type="ARBA" id="ARBA00022840"/>
    </source>
</evidence>
<keyword evidence="9 18" id="KW-0630">Potassium</keyword>
<keyword evidence="7 17" id="KW-0067">ATP-binding</keyword>
<feature type="binding site" evidence="18">
    <location>
        <begin position="57"/>
        <end position="61"/>
    </location>
    <ligand>
        <name>(6S)-NADPHX</name>
        <dbReference type="ChEBI" id="CHEBI:64076"/>
    </ligand>
</feature>
<feature type="binding site" evidence="17">
    <location>
        <position position="442"/>
    </location>
    <ligand>
        <name>(6S)-NADPHX</name>
        <dbReference type="ChEBI" id="CHEBI:64076"/>
    </ligand>
</feature>
<keyword evidence="6 17" id="KW-0547">Nucleotide-binding</keyword>
<dbReference type="InterPro" id="IPR036652">
    <property type="entry name" value="YjeF_N_dom_sf"/>
</dbReference>
<dbReference type="RefSeq" id="WP_154456681.1">
    <property type="nucleotide sequence ID" value="NZ_VUMV01000001.1"/>
</dbReference>
<dbReference type="PANTHER" id="PTHR12592">
    <property type="entry name" value="ATP-DEPENDENT (S)-NAD(P)H-HYDRATE DEHYDRATASE FAMILY MEMBER"/>
    <property type="match status" value="1"/>
</dbReference>
<evidence type="ECO:0000256" key="2">
    <source>
        <dbReference type="ARBA" id="ARBA00000909"/>
    </source>
</evidence>
<feature type="domain" description="YjeF N-terminal" evidence="21">
    <location>
        <begin position="10"/>
        <end position="215"/>
    </location>
</feature>
<feature type="binding site" evidence="17">
    <location>
        <position position="324"/>
    </location>
    <ligand>
        <name>(6S)-NADPHX</name>
        <dbReference type="ChEBI" id="CHEBI:64076"/>
    </ligand>
</feature>
<evidence type="ECO:0000256" key="17">
    <source>
        <dbReference type="HAMAP-Rule" id="MF_01965"/>
    </source>
</evidence>
<feature type="binding site" evidence="18">
    <location>
        <begin position="129"/>
        <end position="135"/>
    </location>
    <ligand>
        <name>(6S)-NADPHX</name>
        <dbReference type="ChEBI" id="CHEBI:64076"/>
    </ligand>
</feature>
<evidence type="ECO:0000259" key="21">
    <source>
        <dbReference type="PROSITE" id="PS51385"/>
    </source>
</evidence>
<feature type="binding site" evidence="18">
    <location>
        <position position="58"/>
    </location>
    <ligand>
        <name>K(+)</name>
        <dbReference type="ChEBI" id="CHEBI:29103"/>
    </ligand>
</feature>
<comment type="subunit">
    <text evidence="17">Homotetramer.</text>
</comment>
<dbReference type="PROSITE" id="PS51383">
    <property type="entry name" value="YJEF_C_3"/>
    <property type="match status" value="1"/>
</dbReference>
<feature type="binding site" evidence="18">
    <location>
        <position position="158"/>
    </location>
    <ligand>
        <name>(6S)-NADPHX</name>
        <dbReference type="ChEBI" id="CHEBI:64076"/>
    </ligand>
</feature>
<dbReference type="GO" id="GO:0046872">
    <property type="term" value="F:metal ion binding"/>
    <property type="evidence" value="ECO:0007669"/>
    <property type="project" value="UniProtKB-UniRule"/>
</dbReference>
<dbReference type="PIRSF" id="PIRSF017184">
    <property type="entry name" value="Nnr"/>
    <property type="match status" value="1"/>
</dbReference>
<evidence type="ECO:0000256" key="12">
    <source>
        <dbReference type="ARBA" id="ARBA00023239"/>
    </source>
</evidence>
<feature type="binding site" evidence="17">
    <location>
        <position position="375"/>
    </location>
    <ligand>
        <name>(6S)-NADPHX</name>
        <dbReference type="ChEBI" id="CHEBI:64076"/>
    </ligand>
</feature>
<dbReference type="EC" id="4.2.1.136" evidence="19"/>
<evidence type="ECO:0000256" key="8">
    <source>
        <dbReference type="ARBA" id="ARBA00022857"/>
    </source>
</evidence>
<feature type="binding site" evidence="18">
    <location>
        <position position="161"/>
    </location>
    <ligand>
        <name>K(+)</name>
        <dbReference type="ChEBI" id="CHEBI:29103"/>
    </ligand>
</feature>
<comment type="cofactor">
    <cofactor evidence="18 19">
        <name>K(+)</name>
        <dbReference type="ChEBI" id="CHEBI:29103"/>
    </cofactor>
    <text evidence="18 19">Binds 1 potassium ion per subunit.</text>
</comment>
<dbReference type="InterPro" id="IPR004443">
    <property type="entry name" value="YjeF_N_dom"/>
</dbReference>
<comment type="similarity">
    <text evidence="4 19">In the C-terminal section; belongs to the NnrD/CARKD family.</text>
</comment>
<evidence type="ECO:0000313" key="23">
    <source>
        <dbReference type="Proteomes" id="UP000466864"/>
    </source>
</evidence>
<dbReference type="EC" id="5.1.99.6" evidence="19"/>
<comment type="similarity">
    <text evidence="3 19">In the N-terminal section; belongs to the NnrE/AIBP family.</text>
</comment>
<feature type="domain" description="YjeF C-terminal" evidence="20">
    <location>
        <begin position="224"/>
        <end position="499"/>
    </location>
</feature>
<dbReference type="CDD" id="cd01171">
    <property type="entry name" value="YXKO-related"/>
    <property type="match status" value="1"/>
</dbReference>
<keyword evidence="10 17" id="KW-0520">NAD</keyword>
<keyword evidence="13" id="KW-0511">Multifunctional enzyme</keyword>
<comment type="similarity">
    <text evidence="17">Belongs to the NnrD/CARKD family.</text>
</comment>
<comment type="function">
    <text evidence="17">Catalyzes the dehydration of the S-form of NAD(P)HX at the expense of ADP, which is converted to AMP. Together with NAD(P)HX epimerase, which catalyzes the epimerization of the S- and R-forms, the enzyme allows the repair of both epimers of NAD(P)HX, a damaged form of NAD(P)H that is a result of enzymatic or heat-dependent hydration.</text>
</comment>
<feature type="binding site" evidence="17">
    <location>
        <position position="259"/>
    </location>
    <ligand>
        <name>(6S)-NADPHX</name>
        <dbReference type="ChEBI" id="CHEBI:64076"/>
    </ligand>
</feature>
<dbReference type="Gene3D" id="3.40.1190.20">
    <property type="match status" value="1"/>
</dbReference>
<dbReference type="SUPFAM" id="SSF64153">
    <property type="entry name" value="YjeF N-terminal domain-like"/>
    <property type="match status" value="1"/>
</dbReference>
<feature type="binding site" evidence="17">
    <location>
        <begin position="412"/>
        <end position="416"/>
    </location>
    <ligand>
        <name>AMP</name>
        <dbReference type="ChEBI" id="CHEBI:456215"/>
    </ligand>
</feature>
<dbReference type="GO" id="GO:0052856">
    <property type="term" value="F:NAD(P)HX epimerase activity"/>
    <property type="evidence" value="ECO:0007669"/>
    <property type="project" value="UniProtKB-UniRule"/>
</dbReference>
<evidence type="ECO:0000256" key="13">
    <source>
        <dbReference type="ARBA" id="ARBA00023268"/>
    </source>
</evidence>
<evidence type="ECO:0000256" key="14">
    <source>
        <dbReference type="ARBA" id="ARBA00025153"/>
    </source>
</evidence>
<comment type="similarity">
    <text evidence="18">Belongs to the NnrE/AIBP family.</text>
</comment>
<comment type="catalytic activity">
    <reaction evidence="1 18 19">
        <text>(6R)-NADHX = (6S)-NADHX</text>
        <dbReference type="Rhea" id="RHEA:32215"/>
        <dbReference type="ChEBI" id="CHEBI:64074"/>
        <dbReference type="ChEBI" id="CHEBI:64075"/>
        <dbReference type="EC" id="5.1.99.6"/>
    </reaction>
</comment>
<dbReference type="SUPFAM" id="SSF53613">
    <property type="entry name" value="Ribokinase-like"/>
    <property type="match status" value="1"/>
</dbReference>
<evidence type="ECO:0000256" key="4">
    <source>
        <dbReference type="ARBA" id="ARBA00009524"/>
    </source>
</evidence>
<comment type="catalytic activity">
    <reaction evidence="2 18 19">
        <text>(6R)-NADPHX = (6S)-NADPHX</text>
        <dbReference type="Rhea" id="RHEA:32227"/>
        <dbReference type="ChEBI" id="CHEBI:64076"/>
        <dbReference type="ChEBI" id="CHEBI:64077"/>
        <dbReference type="EC" id="5.1.99.6"/>
    </reaction>
</comment>
<comment type="caution">
    <text evidence="18">Lacks conserved residue(s) required for the propagation of feature annotation.</text>
</comment>
<dbReference type="Proteomes" id="UP000466864">
    <property type="component" value="Unassembled WGS sequence"/>
</dbReference>
<evidence type="ECO:0000256" key="10">
    <source>
        <dbReference type="ARBA" id="ARBA00023027"/>
    </source>
</evidence>
<keyword evidence="23" id="KW-1185">Reference proteome</keyword>
<comment type="catalytic activity">
    <reaction evidence="15 17 19">
        <text>(6S)-NADHX + ADP = AMP + phosphate + NADH + H(+)</text>
        <dbReference type="Rhea" id="RHEA:32223"/>
        <dbReference type="ChEBI" id="CHEBI:15378"/>
        <dbReference type="ChEBI" id="CHEBI:43474"/>
        <dbReference type="ChEBI" id="CHEBI:57945"/>
        <dbReference type="ChEBI" id="CHEBI:64074"/>
        <dbReference type="ChEBI" id="CHEBI:456215"/>
        <dbReference type="ChEBI" id="CHEBI:456216"/>
        <dbReference type="EC" id="4.2.1.136"/>
    </reaction>
</comment>
<keyword evidence="12 17" id="KW-0456">Lyase</keyword>
<dbReference type="Pfam" id="PF03853">
    <property type="entry name" value="YjeF_N"/>
    <property type="match status" value="1"/>
</dbReference>
<gene>
    <name evidence="17" type="primary">nnrD</name>
    <name evidence="18" type="synonym">nnrE</name>
    <name evidence="22" type="ORF">FYJ60_00750</name>
</gene>
<dbReference type="PROSITE" id="PS51385">
    <property type="entry name" value="YJEF_N"/>
    <property type="match status" value="1"/>
</dbReference>
<dbReference type="EMBL" id="VUMV01000001">
    <property type="protein sequence ID" value="MST80866.1"/>
    <property type="molecule type" value="Genomic_DNA"/>
</dbReference>
<dbReference type="Pfam" id="PF01256">
    <property type="entry name" value="Carb_kinase"/>
    <property type="match status" value="1"/>
</dbReference>
<reference evidence="22 23" key="1">
    <citation type="submission" date="2019-08" db="EMBL/GenBank/DDBJ databases">
        <title>In-depth cultivation of the pig gut microbiome towards novel bacterial diversity and tailored functional studies.</title>
        <authorList>
            <person name="Wylensek D."/>
            <person name="Hitch T.C.A."/>
            <person name="Clavel T."/>
        </authorList>
    </citation>
    <scope>NUCLEOTIDE SEQUENCE [LARGE SCALE GENOMIC DNA]</scope>
    <source>
        <strain evidence="22 23">Oil+RF-744-WCA-WT-13</strain>
    </source>
</reference>
<dbReference type="PANTHER" id="PTHR12592:SF0">
    <property type="entry name" value="ATP-DEPENDENT (S)-NAD(P)H-HYDRATE DEHYDRATASE"/>
    <property type="match status" value="1"/>
</dbReference>
<dbReference type="InterPro" id="IPR000631">
    <property type="entry name" value="CARKD"/>
</dbReference>
<dbReference type="InterPro" id="IPR030677">
    <property type="entry name" value="Nnr"/>
</dbReference>
<keyword evidence="11 18" id="KW-0413">Isomerase</keyword>
<dbReference type="NCBIfam" id="TIGR00196">
    <property type="entry name" value="yjeF_cterm"/>
    <property type="match status" value="1"/>
</dbReference>
<accession>A0A7X2P609</accession>
<evidence type="ECO:0000256" key="11">
    <source>
        <dbReference type="ARBA" id="ARBA00023235"/>
    </source>
</evidence>
<comment type="cofactor">
    <cofactor evidence="17">
        <name>Mg(2+)</name>
        <dbReference type="ChEBI" id="CHEBI:18420"/>
    </cofactor>
</comment>
<dbReference type="GO" id="GO:0046496">
    <property type="term" value="P:nicotinamide nucleotide metabolic process"/>
    <property type="evidence" value="ECO:0007669"/>
    <property type="project" value="UniProtKB-UniRule"/>
</dbReference>
<dbReference type="Gene3D" id="3.40.50.10260">
    <property type="entry name" value="YjeF N-terminal domain"/>
    <property type="match status" value="1"/>
</dbReference>
<dbReference type="HAMAP" id="MF_01965">
    <property type="entry name" value="NADHX_dehydratase"/>
    <property type="match status" value="1"/>
</dbReference>
<dbReference type="HAMAP" id="MF_01966">
    <property type="entry name" value="NADHX_epimerase"/>
    <property type="match status" value="1"/>
</dbReference>
<protein>
    <recommendedName>
        <fullName evidence="19">Bifunctional NAD(P)H-hydrate repair enzyme</fullName>
    </recommendedName>
    <alternativeName>
        <fullName evidence="19">Nicotinamide nucleotide repair protein</fullName>
    </alternativeName>
    <domain>
        <recommendedName>
            <fullName evidence="19">ADP-dependent (S)-NAD(P)H-hydrate dehydratase</fullName>
            <ecNumber evidence="19">4.2.1.136</ecNumber>
        </recommendedName>
        <alternativeName>
            <fullName evidence="19">ADP-dependent NAD(P)HX dehydratase</fullName>
        </alternativeName>
    </domain>
    <domain>
        <recommendedName>
            <fullName evidence="19">NAD(P)H-hydrate epimerase</fullName>
            <ecNumber evidence="19">5.1.99.6</ecNumber>
        </recommendedName>
    </domain>
</protein>